<dbReference type="AlphaFoldDB" id="A0A2P7S591"/>
<dbReference type="PROSITE" id="PS51257">
    <property type="entry name" value="PROKAR_LIPOPROTEIN"/>
    <property type="match status" value="1"/>
</dbReference>
<accession>A0A2P7S591</accession>
<keyword evidence="1" id="KW-0732">Signal</keyword>
<dbReference type="Proteomes" id="UP000240653">
    <property type="component" value="Unassembled WGS sequence"/>
</dbReference>
<feature type="signal peptide" evidence="1">
    <location>
        <begin position="1"/>
        <end position="23"/>
    </location>
</feature>
<evidence type="ECO:0000313" key="2">
    <source>
        <dbReference type="EMBL" id="PSJ57644.1"/>
    </source>
</evidence>
<dbReference type="EMBL" id="PXYL01000013">
    <property type="protein sequence ID" value="PSJ57644.1"/>
    <property type="molecule type" value="Genomic_DNA"/>
</dbReference>
<evidence type="ECO:0000256" key="1">
    <source>
        <dbReference type="SAM" id="SignalP"/>
    </source>
</evidence>
<comment type="caution">
    <text evidence="2">The sequence shown here is derived from an EMBL/GenBank/DDBJ whole genome shotgun (WGS) entry which is preliminary data.</text>
</comment>
<feature type="chain" id="PRO_5015134177" description="Pilus assembly protein" evidence="1">
    <location>
        <begin position="24"/>
        <end position="96"/>
    </location>
</feature>
<evidence type="ECO:0008006" key="4">
    <source>
        <dbReference type="Google" id="ProtNLM"/>
    </source>
</evidence>
<organism evidence="2 3">
    <name type="scientific">Pseudaminobacter soli</name>
    <name type="common">ex Li et al. 2025</name>
    <dbReference type="NCBI Taxonomy" id="1295366"/>
    <lineage>
        <taxon>Bacteria</taxon>
        <taxon>Pseudomonadati</taxon>
        <taxon>Pseudomonadota</taxon>
        <taxon>Alphaproteobacteria</taxon>
        <taxon>Hyphomicrobiales</taxon>
        <taxon>Phyllobacteriaceae</taxon>
        <taxon>Pseudaminobacter</taxon>
    </lineage>
</organism>
<reference evidence="2 3" key="1">
    <citation type="submission" date="2018-03" db="EMBL/GenBank/DDBJ databases">
        <title>The draft genome of Mesorhizobium soli JCM 19897.</title>
        <authorList>
            <person name="Li L."/>
            <person name="Liu L."/>
            <person name="Liang L."/>
            <person name="Wang T."/>
            <person name="Zhang X."/>
        </authorList>
    </citation>
    <scope>NUCLEOTIDE SEQUENCE [LARGE SCALE GENOMIC DNA]</scope>
    <source>
        <strain evidence="2 3">JCM 19897</strain>
    </source>
</reference>
<protein>
    <recommendedName>
        <fullName evidence="4">Pilus assembly protein</fullName>
    </recommendedName>
</protein>
<evidence type="ECO:0000313" key="3">
    <source>
        <dbReference type="Proteomes" id="UP000240653"/>
    </source>
</evidence>
<gene>
    <name evidence="2" type="ORF">C7I85_22075</name>
</gene>
<dbReference type="OrthoDB" id="7679506at2"/>
<name>A0A2P7S591_9HYPH</name>
<dbReference type="RefSeq" id="WP_106726178.1">
    <property type="nucleotide sequence ID" value="NZ_PXYL01000013.1"/>
</dbReference>
<sequence length="96" mass="9634">MSRNSALIIVAAAAALLSGCADYLNHYDTVTLAAGDAQKYNMLLHTADPFNPAARDNHFTTSGRKVEAVLLGPPRPLAAAPAADAGANGDAGAGGS</sequence>
<proteinExistence type="predicted"/>
<keyword evidence="3" id="KW-1185">Reference proteome</keyword>